<reference evidence="2" key="1">
    <citation type="thesis" date="2021" institute="BYU ScholarsArchive" country="Provo, UT, USA">
        <title>Applications of and Algorithms for Genome Assembly and Genomic Analyses with an Emphasis on Marine Teleosts.</title>
        <authorList>
            <person name="Pickett B.D."/>
        </authorList>
    </citation>
    <scope>NUCLEOTIDE SEQUENCE</scope>
    <source>
        <strain evidence="2">HI-2016</strain>
    </source>
</reference>
<comment type="caution">
    <text evidence="2">The sequence shown here is derived from an EMBL/GenBank/DDBJ whole genome shotgun (WGS) entry which is preliminary data.</text>
</comment>
<sequence length="107" mass="11048">MPSSGITDLRSRGSGWGGSRVSAGVLAVVVVVVGVGRDLSIITPLPISPFAKYLLPAVVFAGRVIGTVVHVQRADTMLWAIQAHAHLGRIGVRLGTDGILVEGRIGA</sequence>
<dbReference type="EMBL" id="JAFBMS010000012">
    <property type="protein sequence ID" value="KAG9347829.1"/>
    <property type="molecule type" value="Genomic_DNA"/>
</dbReference>
<keyword evidence="1" id="KW-0812">Transmembrane</keyword>
<name>A0A8T2P6B6_9TELE</name>
<feature type="transmembrane region" description="Helical" evidence="1">
    <location>
        <begin position="21"/>
        <end position="47"/>
    </location>
</feature>
<keyword evidence="1" id="KW-1133">Transmembrane helix</keyword>
<evidence type="ECO:0000313" key="2">
    <source>
        <dbReference type="EMBL" id="KAG9347829.1"/>
    </source>
</evidence>
<gene>
    <name evidence="2" type="ORF">JZ751_003845</name>
</gene>
<keyword evidence="1" id="KW-0472">Membrane</keyword>
<keyword evidence="3" id="KW-1185">Reference proteome</keyword>
<dbReference type="AlphaFoldDB" id="A0A8T2P6B6"/>
<proteinExistence type="predicted"/>
<evidence type="ECO:0000256" key="1">
    <source>
        <dbReference type="SAM" id="Phobius"/>
    </source>
</evidence>
<feature type="transmembrane region" description="Helical" evidence="1">
    <location>
        <begin position="53"/>
        <end position="71"/>
    </location>
</feature>
<dbReference type="Proteomes" id="UP000824540">
    <property type="component" value="Unassembled WGS sequence"/>
</dbReference>
<protein>
    <submittedName>
        <fullName evidence="2">Uncharacterized protein</fullName>
    </submittedName>
</protein>
<accession>A0A8T2P6B6</accession>
<organism evidence="2 3">
    <name type="scientific">Albula glossodonta</name>
    <name type="common">roundjaw bonefish</name>
    <dbReference type="NCBI Taxonomy" id="121402"/>
    <lineage>
        <taxon>Eukaryota</taxon>
        <taxon>Metazoa</taxon>
        <taxon>Chordata</taxon>
        <taxon>Craniata</taxon>
        <taxon>Vertebrata</taxon>
        <taxon>Euteleostomi</taxon>
        <taxon>Actinopterygii</taxon>
        <taxon>Neopterygii</taxon>
        <taxon>Teleostei</taxon>
        <taxon>Albuliformes</taxon>
        <taxon>Albulidae</taxon>
        <taxon>Albula</taxon>
    </lineage>
</organism>
<evidence type="ECO:0000313" key="3">
    <source>
        <dbReference type="Proteomes" id="UP000824540"/>
    </source>
</evidence>